<organism evidence="3 4">
    <name type="scientific">Orbilia brochopaga</name>
    <dbReference type="NCBI Taxonomy" id="3140254"/>
    <lineage>
        <taxon>Eukaryota</taxon>
        <taxon>Fungi</taxon>
        <taxon>Dikarya</taxon>
        <taxon>Ascomycota</taxon>
        <taxon>Pezizomycotina</taxon>
        <taxon>Orbiliomycetes</taxon>
        <taxon>Orbiliales</taxon>
        <taxon>Orbiliaceae</taxon>
        <taxon>Orbilia</taxon>
    </lineage>
</organism>
<dbReference type="Gene3D" id="3.40.50.10320">
    <property type="entry name" value="LmbE-like"/>
    <property type="match status" value="1"/>
</dbReference>
<dbReference type="AlphaFoldDB" id="A0AAV9UZD5"/>
<dbReference type="InterPro" id="IPR003737">
    <property type="entry name" value="GlcNAc_PI_deacetylase-related"/>
</dbReference>
<protein>
    <recommendedName>
        <fullName evidence="2">N-acetylglucosaminylphosphatidylinositol deacetylase</fullName>
        <ecNumber evidence="2">3.5.1.89</ecNumber>
    </recommendedName>
</protein>
<proteinExistence type="inferred from homology"/>
<dbReference type="GO" id="GO:0005783">
    <property type="term" value="C:endoplasmic reticulum"/>
    <property type="evidence" value="ECO:0007669"/>
    <property type="project" value="TreeGrafter"/>
</dbReference>
<dbReference type="PANTHER" id="PTHR12993">
    <property type="entry name" value="N-ACETYLGLUCOSAMINYL-PHOSPHATIDYLINOSITOL DE-N-ACETYLASE-RELATED"/>
    <property type="match status" value="1"/>
</dbReference>
<evidence type="ECO:0000256" key="1">
    <source>
        <dbReference type="ARBA" id="ARBA00006066"/>
    </source>
</evidence>
<comment type="similarity">
    <text evidence="1">Belongs to the PIGL family.</text>
</comment>
<dbReference type="PANTHER" id="PTHR12993:SF11">
    <property type="entry name" value="N-ACETYLGLUCOSAMINYL-PHOSPHATIDYLINOSITOL DE-N-ACETYLASE"/>
    <property type="match status" value="1"/>
</dbReference>
<evidence type="ECO:0000313" key="4">
    <source>
        <dbReference type="Proteomes" id="UP001375240"/>
    </source>
</evidence>
<accession>A0AAV9UZD5</accession>
<evidence type="ECO:0000313" key="3">
    <source>
        <dbReference type="EMBL" id="KAK6350133.1"/>
    </source>
</evidence>
<comment type="caution">
    <text evidence="3">The sequence shown here is derived from an EMBL/GenBank/DDBJ whole genome shotgun (WGS) entry which is preliminary data.</text>
</comment>
<dbReference type="Pfam" id="PF02585">
    <property type="entry name" value="PIG-L"/>
    <property type="match status" value="1"/>
</dbReference>
<dbReference type="EMBL" id="JAVHNQ010000004">
    <property type="protein sequence ID" value="KAK6350133.1"/>
    <property type="molecule type" value="Genomic_DNA"/>
</dbReference>
<dbReference type="SUPFAM" id="SSF102588">
    <property type="entry name" value="LmbE-like"/>
    <property type="match status" value="1"/>
</dbReference>
<name>A0AAV9UZD5_9PEZI</name>
<dbReference type="GO" id="GO:0000225">
    <property type="term" value="F:N-acetylglucosaminylphosphatidylinositol deacetylase activity"/>
    <property type="evidence" value="ECO:0007669"/>
    <property type="project" value="UniProtKB-EC"/>
</dbReference>
<sequence length="291" mass="31815">MPRLRSPRRLALLLLPVLLAAICYHTLTAIAGYEPLRNRSIALLIAHPDDEAMFFAPTLQALTHPSANNKLHIICFSIGNAAGIGAIRQSELLASAALLGVANVNDTVAVHDHPRLPDSMSTVWPEDLVASLLSDSLASFSSGGGGRPVDTLVTFDSHGVSGHPNHVSLLAGARYFVQHYPGQQDVLLYTLTSVPIYRKYISALDAFVTTILYGRTGSEEGEGRVVQNVVEAHVDGAPRKAIYLSGWSAYRAAQRAMTEGHKSQMVWFRWGWITLSRYMVFNDLVLDTRKV</sequence>
<dbReference type="Proteomes" id="UP001375240">
    <property type="component" value="Unassembled WGS sequence"/>
</dbReference>
<reference evidence="3 4" key="1">
    <citation type="submission" date="2019-10" db="EMBL/GenBank/DDBJ databases">
        <authorList>
            <person name="Palmer J.M."/>
        </authorList>
    </citation>
    <scope>NUCLEOTIDE SEQUENCE [LARGE SCALE GENOMIC DNA]</scope>
    <source>
        <strain evidence="3 4">TWF696</strain>
    </source>
</reference>
<gene>
    <name evidence="3" type="primary">GPI12</name>
    <name evidence="3" type="ORF">TWF696_006379</name>
</gene>
<dbReference type="InterPro" id="IPR024078">
    <property type="entry name" value="LmbE-like_dom_sf"/>
</dbReference>
<keyword evidence="4" id="KW-1185">Reference proteome</keyword>
<evidence type="ECO:0000256" key="2">
    <source>
        <dbReference type="ARBA" id="ARBA00012176"/>
    </source>
</evidence>
<dbReference type="EC" id="3.5.1.89" evidence="2"/>